<name>A0A285IRY7_9GAMM</name>
<evidence type="ECO:0000256" key="10">
    <source>
        <dbReference type="SAM" id="SignalP"/>
    </source>
</evidence>
<feature type="domain" description="TonB-dependent receptor plug" evidence="12">
    <location>
        <begin position="63"/>
        <end position="148"/>
    </location>
</feature>
<evidence type="ECO:0000256" key="8">
    <source>
        <dbReference type="PROSITE-ProRule" id="PRU01360"/>
    </source>
</evidence>
<dbReference type="PROSITE" id="PS52016">
    <property type="entry name" value="TONB_DEPENDENT_REC_3"/>
    <property type="match status" value="1"/>
</dbReference>
<accession>A0A285IRY7</accession>
<keyword evidence="5 9" id="KW-0798">TonB box</keyword>
<evidence type="ECO:0000313" key="14">
    <source>
        <dbReference type="Proteomes" id="UP000219353"/>
    </source>
</evidence>
<dbReference type="Pfam" id="PF07715">
    <property type="entry name" value="Plug"/>
    <property type="match status" value="1"/>
</dbReference>
<evidence type="ECO:0000256" key="9">
    <source>
        <dbReference type="RuleBase" id="RU003357"/>
    </source>
</evidence>
<dbReference type="Gene3D" id="2.40.170.20">
    <property type="entry name" value="TonB-dependent receptor, beta-barrel domain"/>
    <property type="match status" value="1"/>
</dbReference>
<comment type="similarity">
    <text evidence="8 9">Belongs to the TonB-dependent receptor family.</text>
</comment>
<evidence type="ECO:0000259" key="11">
    <source>
        <dbReference type="Pfam" id="PF00593"/>
    </source>
</evidence>
<dbReference type="Gene3D" id="2.170.130.10">
    <property type="entry name" value="TonB-dependent receptor, plug domain"/>
    <property type="match status" value="1"/>
</dbReference>
<proteinExistence type="inferred from homology"/>
<dbReference type="RefSeq" id="WP_097110951.1">
    <property type="nucleotide sequence ID" value="NZ_OBEB01000003.1"/>
</dbReference>
<dbReference type="PANTHER" id="PTHR30069">
    <property type="entry name" value="TONB-DEPENDENT OUTER MEMBRANE RECEPTOR"/>
    <property type="match status" value="1"/>
</dbReference>
<dbReference type="SUPFAM" id="SSF56935">
    <property type="entry name" value="Porins"/>
    <property type="match status" value="1"/>
</dbReference>
<dbReference type="InterPro" id="IPR037066">
    <property type="entry name" value="Plug_dom_sf"/>
</dbReference>
<sequence>MLCFKPLLTASSLAVLFHASAISAEEPVEIIVISATNSAQNWLQSPASIDISWPEQSGLLFDSAQLLQGIPGLQADSRANFAQDTRLSVRGFGSRSPFGIRGIYLQQDGIPLSAPDGQGQLASVLLDNVQSLEVLRGPLAVLYGNGAGAVISLNSRQYSQNELTTRAALSEQHQQQQLNLALVSDQQSLQLAAKQFKTKGYRPHSRAAKDQLQFNWQRRLTDSLQFNLRYDWTYDPYLQDPLSLSPEQWRQDPRQTIAAATLFDTEKTVKQRQTSISLTDDGTNPFQLALWQGERDINQRLPFPGSAVTSAGGEVLLNRQYHGLKGQYQLTLHNNVNAVIGGSAVRTDDRRFGFINDFGQRGELRRDENNQASNIDGFIRLNYQASADINWHGGWRYTDLTYQITDYYIQGENPDDSGTRNYYQQAFAVGVNWQLSSQLAWFASAGKGFETPTLAELAYSPNGGGINLQLAASTNQQWETGLKWQNNQQRASFSLFNIDTDNEIIAQNSDGGRTSFANASKTSRVGLELQWHYQLSAQWRSELSGHILRAEFDDGVRAGMQLPGVAASELNWQWHFTPLLTVPLHVTLQSHYRSKVYTTDDNSDAAPAAIHFSASVHSQQRYQHWQFSQWLSLNNITDKAYVGAVVVNQANGRSFEPAAGREFAAGIAVSYRW</sequence>
<evidence type="ECO:0000256" key="2">
    <source>
        <dbReference type="ARBA" id="ARBA00022448"/>
    </source>
</evidence>
<dbReference type="Proteomes" id="UP000219353">
    <property type="component" value="Unassembled WGS sequence"/>
</dbReference>
<keyword evidence="14" id="KW-1185">Reference proteome</keyword>
<dbReference type="EMBL" id="OBEB01000003">
    <property type="protein sequence ID" value="SNY50785.1"/>
    <property type="molecule type" value="Genomic_DNA"/>
</dbReference>
<keyword evidence="10" id="KW-0732">Signal</keyword>
<dbReference type="InterPro" id="IPR039426">
    <property type="entry name" value="TonB-dep_rcpt-like"/>
</dbReference>
<evidence type="ECO:0000256" key="1">
    <source>
        <dbReference type="ARBA" id="ARBA00004571"/>
    </source>
</evidence>
<evidence type="ECO:0000256" key="7">
    <source>
        <dbReference type="ARBA" id="ARBA00023237"/>
    </source>
</evidence>
<gene>
    <name evidence="13" type="ORF">SAMN06297280_1671</name>
</gene>
<keyword evidence="4 8" id="KW-0812">Transmembrane</keyword>
<evidence type="ECO:0000259" key="12">
    <source>
        <dbReference type="Pfam" id="PF07715"/>
    </source>
</evidence>
<evidence type="ECO:0000256" key="6">
    <source>
        <dbReference type="ARBA" id="ARBA00023136"/>
    </source>
</evidence>
<feature type="chain" id="PRO_5012470626" evidence="10">
    <location>
        <begin position="25"/>
        <end position="673"/>
    </location>
</feature>
<organism evidence="13 14">
    <name type="scientific">Arsukibacterium tuosuense</name>
    <dbReference type="NCBI Taxonomy" id="1323745"/>
    <lineage>
        <taxon>Bacteria</taxon>
        <taxon>Pseudomonadati</taxon>
        <taxon>Pseudomonadota</taxon>
        <taxon>Gammaproteobacteria</taxon>
        <taxon>Chromatiales</taxon>
        <taxon>Chromatiaceae</taxon>
        <taxon>Arsukibacterium</taxon>
    </lineage>
</organism>
<reference evidence="14" key="1">
    <citation type="submission" date="2017-09" db="EMBL/GenBank/DDBJ databases">
        <authorList>
            <person name="Varghese N."/>
            <person name="Submissions S."/>
        </authorList>
    </citation>
    <scope>NUCLEOTIDE SEQUENCE [LARGE SCALE GENOMIC DNA]</scope>
    <source>
        <strain evidence="14">CGMCC 1.12461</strain>
    </source>
</reference>
<evidence type="ECO:0000256" key="4">
    <source>
        <dbReference type="ARBA" id="ARBA00022692"/>
    </source>
</evidence>
<comment type="subcellular location">
    <subcellularLocation>
        <location evidence="1 8">Cell outer membrane</location>
        <topology evidence="1 8">Multi-pass membrane protein</topology>
    </subcellularLocation>
</comment>
<protein>
    <submittedName>
        <fullName evidence="13">Iron complex outermembrane recepter protein</fullName>
    </submittedName>
</protein>
<dbReference type="Pfam" id="PF00593">
    <property type="entry name" value="TonB_dep_Rec_b-barrel"/>
    <property type="match status" value="1"/>
</dbReference>
<evidence type="ECO:0000256" key="5">
    <source>
        <dbReference type="ARBA" id="ARBA00023077"/>
    </source>
</evidence>
<dbReference type="GO" id="GO:0009279">
    <property type="term" value="C:cell outer membrane"/>
    <property type="evidence" value="ECO:0007669"/>
    <property type="project" value="UniProtKB-SubCell"/>
</dbReference>
<dbReference type="InterPro" id="IPR000531">
    <property type="entry name" value="Beta-barrel_TonB"/>
</dbReference>
<feature type="domain" description="TonB-dependent receptor-like beta-barrel" evidence="11">
    <location>
        <begin position="219"/>
        <end position="627"/>
    </location>
</feature>
<dbReference type="InterPro" id="IPR012910">
    <property type="entry name" value="Plug_dom"/>
</dbReference>
<keyword evidence="6 8" id="KW-0472">Membrane</keyword>
<dbReference type="OrthoDB" id="9760620at2"/>
<dbReference type="GO" id="GO:0044718">
    <property type="term" value="P:siderophore transmembrane transport"/>
    <property type="evidence" value="ECO:0007669"/>
    <property type="project" value="TreeGrafter"/>
</dbReference>
<evidence type="ECO:0000256" key="3">
    <source>
        <dbReference type="ARBA" id="ARBA00022452"/>
    </source>
</evidence>
<feature type="signal peptide" evidence="10">
    <location>
        <begin position="1"/>
        <end position="24"/>
    </location>
</feature>
<dbReference type="AlphaFoldDB" id="A0A285IRY7"/>
<keyword evidence="7 8" id="KW-0998">Cell outer membrane</keyword>
<keyword evidence="3 8" id="KW-1134">Transmembrane beta strand</keyword>
<evidence type="ECO:0000313" key="13">
    <source>
        <dbReference type="EMBL" id="SNY50785.1"/>
    </source>
</evidence>
<keyword evidence="2 8" id="KW-0813">Transport</keyword>
<dbReference type="InterPro" id="IPR036942">
    <property type="entry name" value="Beta-barrel_TonB_sf"/>
</dbReference>
<dbReference type="GO" id="GO:0015344">
    <property type="term" value="F:siderophore uptake transmembrane transporter activity"/>
    <property type="evidence" value="ECO:0007669"/>
    <property type="project" value="TreeGrafter"/>
</dbReference>
<dbReference type="PANTHER" id="PTHR30069:SF28">
    <property type="entry name" value="TONB-DEPENDENT RECEPTOR YNCD-RELATED"/>
    <property type="match status" value="1"/>
</dbReference>